<organism evidence="2">
    <name type="scientific">candidate division WOR-3 bacterium</name>
    <dbReference type="NCBI Taxonomy" id="2052148"/>
    <lineage>
        <taxon>Bacteria</taxon>
        <taxon>Bacteria division WOR-3</taxon>
    </lineage>
</organism>
<evidence type="ECO:0008006" key="3">
    <source>
        <dbReference type="Google" id="ProtNLM"/>
    </source>
</evidence>
<feature type="signal peptide" evidence="1">
    <location>
        <begin position="1"/>
        <end position="24"/>
    </location>
</feature>
<feature type="chain" id="PRO_5027936254" description="DUF5723 domain-containing protein" evidence="1">
    <location>
        <begin position="25"/>
        <end position="550"/>
    </location>
</feature>
<accession>A0A7C6A8X8</accession>
<evidence type="ECO:0000313" key="2">
    <source>
        <dbReference type="EMBL" id="HHS52085.1"/>
    </source>
</evidence>
<keyword evidence="1" id="KW-0732">Signal</keyword>
<sequence>MRYCVITGLLISLALALSPGGSFRYQSTAFLFEDDYDLLFDPARIPLIQGSRVYTNLSNFVSNEEEQFGFQTENFFLIGGSTDLIGYIYPGAVLDRYCQKIPLPTGLLGRDESDTLRGDAKTIETEWLDLDGNGSYDHRVTVINERKAWDESSIIDYYLGLGFKMSDLRLGLGFLNNSETFTYTDPTYNWIRSRTDSSLISGALTYTINDTFTGPDKFKKDSKRFILSGWYDFEQLSVGIMTGFTPIARDSNYVHIGKTFEDRSPANPAIQDYDKATMLDSLTKHWSGVSIPIGLSVFYKPKGNIDSRFFLNFFTGSEKLDKGAGSFQHNTMDSTGRPGYAKLDERTEHIYRGGSTSKGFNFKTIQLFKVSERFDLGFGLGFGAWDFQDSLADTLAQDSVYEYNNGDTIAGTEDYRVRTKSSQEWLRKVSGAGKTFSIPVGFDFRLVPSLSLRLGAIHQVVWTDITTTDLLRAFEPTHTRIEYGDSTFTEQVEPASELQATSETTRKTEHSTYFTYGLGFNPVKNLAIDIMGFRNLTNLTNWKLSVTFKF</sequence>
<dbReference type="EMBL" id="DTLI01000114">
    <property type="protein sequence ID" value="HHS52085.1"/>
    <property type="molecule type" value="Genomic_DNA"/>
</dbReference>
<protein>
    <recommendedName>
        <fullName evidence="3">DUF5723 domain-containing protein</fullName>
    </recommendedName>
</protein>
<comment type="caution">
    <text evidence="2">The sequence shown here is derived from an EMBL/GenBank/DDBJ whole genome shotgun (WGS) entry which is preliminary data.</text>
</comment>
<name>A0A7C6A8X8_UNCW3</name>
<proteinExistence type="predicted"/>
<dbReference type="AlphaFoldDB" id="A0A7C6A8X8"/>
<reference evidence="2" key="1">
    <citation type="journal article" date="2020" name="mSystems">
        <title>Genome- and Community-Level Interaction Insights into Carbon Utilization and Element Cycling Functions of Hydrothermarchaeota in Hydrothermal Sediment.</title>
        <authorList>
            <person name="Zhou Z."/>
            <person name="Liu Y."/>
            <person name="Xu W."/>
            <person name="Pan J."/>
            <person name="Luo Z.H."/>
            <person name="Li M."/>
        </authorList>
    </citation>
    <scope>NUCLEOTIDE SEQUENCE [LARGE SCALE GENOMIC DNA]</scope>
    <source>
        <strain evidence="2">SpSt-876</strain>
    </source>
</reference>
<gene>
    <name evidence="2" type="ORF">ENW73_04365</name>
</gene>
<evidence type="ECO:0000256" key="1">
    <source>
        <dbReference type="SAM" id="SignalP"/>
    </source>
</evidence>